<sequence length="119" mass="13030">MDPFIGQAVFPVDCLRGGYRSVPLLNQSSEPQELAALSIEQQNAKLLNPHNQLQRGRTVKDPQSILQRGRSCSVQSQEYPTPLQSPTSITPPTPRSSIQSESGSQISTSSNSNPDKIER</sequence>
<protein>
    <submittedName>
        <fullName evidence="2">Uncharacterized protein</fullName>
    </submittedName>
</protein>
<organism evidence="1 2">
    <name type="scientific">Panagrolaimus sp. ES5</name>
    <dbReference type="NCBI Taxonomy" id="591445"/>
    <lineage>
        <taxon>Eukaryota</taxon>
        <taxon>Metazoa</taxon>
        <taxon>Ecdysozoa</taxon>
        <taxon>Nematoda</taxon>
        <taxon>Chromadorea</taxon>
        <taxon>Rhabditida</taxon>
        <taxon>Tylenchina</taxon>
        <taxon>Panagrolaimomorpha</taxon>
        <taxon>Panagrolaimoidea</taxon>
        <taxon>Panagrolaimidae</taxon>
        <taxon>Panagrolaimus</taxon>
    </lineage>
</organism>
<accession>A0AC34GM78</accession>
<dbReference type="Proteomes" id="UP000887579">
    <property type="component" value="Unplaced"/>
</dbReference>
<proteinExistence type="predicted"/>
<dbReference type="WBParaSite" id="ES5_v2.g30685.t1">
    <property type="protein sequence ID" value="ES5_v2.g30685.t1"/>
    <property type="gene ID" value="ES5_v2.g30685"/>
</dbReference>
<evidence type="ECO:0000313" key="1">
    <source>
        <dbReference type="Proteomes" id="UP000887579"/>
    </source>
</evidence>
<name>A0AC34GM78_9BILA</name>
<reference evidence="2" key="1">
    <citation type="submission" date="2022-11" db="UniProtKB">
        <authorList>
            <consortium name="WormBaseParasite"/>
        </authorList>
    </citation>
    <scope>IDENTIFICATION</scope>
</reference>
<evidence type="ECO:0000313" key="2">
    <source>
        <dbReference type="WBParaSite" id="ES5_v2.g30685.t1"/>
    </source>
</evidence>